<dbReference type="EMBL" id="CP046269">
    <property type="protein sequence ID" value="QMV16086.1"/>
    <property type="molecule type" value="Genomic_DNA"/>
</dbReference>
<proteinExistence type="predicted"/>
<protein>
    <submittedName>
        <fullName evidence="2">Mannitol operon repressor</fullName>
    </submittedName>
    <submittedName>
        <fullName evidence="1">Mannitol repressor protein</fullName>
    </submittedName>
</protein>
<dbReference type="NCBIfam" id="NF008234">
    <property type="entry name" value="PRK11001.1"/>
    <property type="match status" value="1"/>
</dbReference>
<reference evidence="2 3" key="1">
    <citation type="submission" date="2016-12" db="EMBL/GenBank/DDBJ databases">
        <authorList>
            <person name="Song W.-J."/>
            <person name="Kurnit D.M."/>
        </authorList>
    </citation>
    <scope>NUCLEOTIDE SEQUENCE [LARGE SCALE GENOMIC DNA]</scope>
    <source>
        <strain evidence="2 3">CECT 9026</strain>
    </source>
</reference>
<evidence type="ECO:0000313" key="4">
    <source>
        <dbReference type="Proteomes" id="UP000515264"/>
    </source>
</evidence>
<keyword evidence="4" id="KW-1185">Reference proteome</keyword>
<dbReference type="Proteomes" id="UP000184774">
    <property type="component" value="Unassembled WGS sequence"/>
</dbReference>
<reference evidence="1 4" key="3">
    <citation type="journal article" date="2020" name="J. Nat. Prod.">
        <title>Genomics-Metabolomics Profiling Disclosed Marine Vibrio spartinae 3.6 as a Producer of a New Branched Side Chain Prodigiosin.</title>
        <authorList>
            <person name="Vitale G.A."/>
            <person name="Sciarretta M."/>
            <person name="Palma Esposito F."/>
            <person name="January G.G."/>
            <person name="Giaccio M."/>
            <person name="Bunk B."/>
            <person name="Sproer C."/>
            <person name="Bajerski F."/>
            <person name="Power D."/>
            <person name="Festa C."/>
            <person name="Monti M.C."/>
            <person name="D'Auria M.V."/>
            <person name="de Pascale D."/>
        </authorList>
    </citation>
    <scope>NUCLEOTIDE SEQUENCE [LARGE SCALE GENOMIC DNA]</scope>
    <source>
        <strain evidence="1 4">3.6</strain>
    </source>
</reference>
<dbReference type="OrthoDB" id="7060391at2"/>
<dbReference type="AlphaFoldDB" id="A0A1N6M1U5"/>
<gene>
    <name evidence="2" type="primary">mtlR_1</name>
    <name evidence="2" type="ORF">VSP9026_01079</name>
    <name evidence="1" type="ORF">Vspart_03469</name>
</gene>
<accession>A0A1N6M1U5</accession>
<evidence type="ECO:0000313" key="1">
    <source>
        <dbReference type="EMBL" id="QMV16086.1"/>
    </source>
</evidence>
<organism evidence="2 3">
    <name type="scientific">Vibrio spartinae</name>
    <dbReference type="NCBI Taxonomy" id="1918945"/>
    <lineage>
        <taxon>Bacteria</taxon>
        <taxon>Pseudomonadati</taxon>
        <taxon>Pseudomonadota</taxon>
        <taxon>Gammaproteobacteria</taxon>
        <taxon>Vibrionales</taxon>
        <taxon>Vibrionaceae</taxon>
        <taxon>Vibrio</taxon>
    </lineage>
</organism>
<dbReference type="PANTHER" id="PTHR37941">
    <property type="entry name" value="FUMARASE E-RELATED"/>
    <property type="match status" value="1"/>
</dbReference>
<dbReference type="Proteomes" id="UP000515264">
    <property type="component" value="Chromosome 2"/>
</dbReference>
<dbReference type="InterPro" id="IPR007761">
    <property type="entry name" value="MtlR-like"/>
</dbReference>
<dbReference type="Pfam" id="PF05068">
    <property type="entry name" value="MtlR"/>
    <property type="match status" value="1"/>
</dbReference>
<dbReference type="SUPFAM" id="SSF158668">
    <property type="entry name" value="MtlR-like"/>
    <property type="match status" value="1"/>
</dbReference>
<sequence length="179" mass="20209">MVEKINEADIIEQLNAASSVRGFFIAAVNIFEKSIDSLVQRIFRSDYLAVKSVINPLLESSGPLGDLSVRIKLLFGLGVIQDDVYHDIETMIRLRNQLNKDGAEYHFTDPKILDSIHKISAFKKMGIFQLTPVQIDDEEIDAKLYQLQLDRQQQVIKSSLSLAIVEICNLLNVESPFTT</sequence>
<dbReference type="GO" id="GO:0045892">
    <property type="term" value="P:negative regulation of DNA-templated transcription"/>
    <property type="evidence" value="ECO:0007669"/>
    <property type="project" value="TreeGrafter"/>
</dbReference>
<evidence type="ECO:0000313" key="3">
    <source>
        <dbReference type="Proteomes" id="UP000184774"/>
    </source>
</evidence>
<dbReference type="Gene3D" id="1.20.120.330">
    <property type="entry name" value="Nucleotidyltransferases domain 2"/>
    <property type="match status" value="1"/>
</dbReference>
<dbReference type="InterPro" id="IPR038026">
    <property type="entry name" value="MtlR-like_sf"/>
</dbReference>
<reference evidence="1" key="2">
    <citation type="submission" date="2019-11" db="EMBL/GenBank/DDBJ databases">
        <authorList>
            <person name="January G."/>
            <person name="Bunk B."/>
        </authorList>
    </citation>
    <scope>NUCLEOTIDE SEQUENCE</scope>
    <source>
        <strain evidence="1">3.6</strain>
    </source>
</reference>
<dbReference type="PANTHER" id="PTHR37941:SF1">
    <property type="entry name" value="FUMARASE E-RELATED"/>
    <property type="match status" value="1"/>
</dbReference>
<dbReference type="EMBL" id="FSSB01000008">
    <property type="protein sequence ID" value="SIO93414.1"/>
    <property type="molecule type" value="Genomic_DNA"/>
</dbReference>
<name>A0A1N6M1U5_9VIBR</name>
<dbReference type="RefSeq" id="WP_074372004.1">
    <property type="nucleotide sequence ID" value="NZ_AP024908.1"/>
</dbReference>
<evidence type="ECO:0000313" key="2">
    <source>
        <dbReference type="EMBL" id="SIO93414.1"/>
    </source>
</evidence>